<evidence type="ECO:0000313" key="4">
    <source>
        <dbReference type="EMBL" id="OGL73820.1"/>
    </source>
</evidence>
<dbReference type="Proteomes" id="UP000177088">
    <property type="component" value="Unassembled WGS sequence"/>
</dbReference>
<dbReference type="GO" id="GO:0003723">
    <property type="term" value="F:RNA binding"/>
    <property type="evidence" value="ECO:0007669"/>
    <property type="project" value="UniProtKB-UniRule"/>
</dbReference>
<protein>
    <recommendedName>
        <fullName evidence="3">SsrA-binding protein</fullName>
    </recommendedName>
    <alternativeName>
        <fullName evidence="3">Small protein B</fullName>
    </alternativeName>
</protein>
<evidence type="ECO:0000256" key="2">
    <source>
        <dbReference type="ARBA" id="ARBA00022884"/>
    </source>
</evidence>
<dbReference type="NCBIfam" id="TIGR00086">
    <property type="entry name" value="smpB"/>
    <property type="match status" value="1"/>
</dbReference>
<evidence type="ECO:0000256" key="3">
    <source>
        <dbReference type="HAMAP-Rule" id="MF_00023"/>
    </source>
</evidence>
<dbReference type="Pfam" id="PF01668">
    <property type="entry name" value="SmpB"/>
    <property type="match status" value="1"/>
</dbReference>
<comment type="similarity">
    <text evidence="3">Belongs to the SmpB family.</text>
</comment>
<gene>
    <name evidence="3" type="primary">smpB</name>
    <name evidence="4" type="ORF">A3C96_03735</name>
</gene>
<keyword evidence="2 3" id="KW-0694">RNA-binding</keyword>
<reference evidence="4 5" key="1">
    <citation type="journal article" date="2016" name="Nat. Commun.">
        <title>Thousands of microbial genomes shed light on interconnected biogeochemical processes in an aquifer system.</title>
        <authorList>
            <person name="Anantharaman K."/>
            <person name="Brown C.T."/>
            <person name="Hug L.A."/>
            <person name="Sharon I."/>
            <person name="Castelle C.J."/>
            <person name="Probst A.J."/>
            <person name="Thomas B.C."/>
            <person name="Singh A."/>
            <person name="Wilkins M.J."/>
            <person name="Karaoz U."/>
            <person name="Brodie E.L."/>
            <person name="Williams K.H."/>
            <person name="Hubbard S.S."/>
            <person name="Banfield J.F."/>
        </authorList>
    </citation>
    <scope>NUCLEOTIDE SEQUENCE [LARGE SCALE GENOMIC DNA]</scope>
</reference>
<sequence length="147" mass="16791">MPTLAANKRIRYDYEILESFEAGLQLTGQEVKQVRAGFMKLQGAYVTMHGGEAFLLNAHVPKYPPAGPLPSYDPYRSRRLLLHRRELLKILGKLAQKGLTLVPLSVYTKGSRIKIEIGIARGKKQFEKREDIKKKETDREIRRSLKG</sequence>
<dbReference type="SUPFAM" id="SSF74982">
    <property type="entry name" value="Small protein B (SmpB)"/>
    <property type="match status" value="1"/>
</dbReference>
<dbReference type="HAMAP" id="MF_00023">
    <property type="entry name" value="SmpB"/>
    <property type="match status" value="1"/>
</dbReference>
<dbReference type="EMBL" id="MGEA01000046">
    <property type="protein sequence ID" value="OGL73820.1"/>
    <property type="molecule type" value="Genomic_DNA"/>
</dbReference>
<dbReference type="InterPro" id="IPR023620">
    <property type="entry name" value="SmpB"/>
</dbReference>
<dbReference type="AlphaFoldDB" id="A0A1F7U6D2"/>
<dbReference type="PANTHER" id="PTHR30308">
    <property type="entry name" value="TMRNA-BINDING COMPONENT OF TRANS-TRANSLATION TAGGING COMPLEX"/>
    <property type="match status" value="1"/>
</dbReference>
<name>A0A1F7U6D2_9BACT</name>
<dbReference type="CDD" id="cd09294">
    <property type="entry name" value="SmpB"/>
    <property type="match status" value="1"/>
</dbReference>
<dbReference type="GO" id="GO:0070930">
    <property type="term" value="P:trans-translation-dependent protein tagging"/>
    <property type="evidence" value="ECO:0007669"/>
    <property type="project" value="TreeGrafter"/>
</dbReference>
<comment type="caution">
    <text evidence="4">The sequence shown here is derived from an EMBL/GenBank/DDBJ whole genome shotgun (WGS) entry which is preliminary data.</text>
</comment>
<dbReference type="PANTHER" id="PTHR30308:SF2">
    <property type="entry name" value="SSRA-BINDING PROTEIN"/>
    <property type="match status" value="1"/>
</dbReference>
<dbReference type="NCBIfam" id="NF003843">
    <property type="entry name" value="PRK05422.1"/>
    <property type="match status" value="1"/>
</dbReference>
<proteinExistence type="inferred from homology"/>
<comment type="function">
    <text evidence="3">Required for rescue of stalled ribosomes mediated by trans-translation. Binds to transfer-messenger RNA (tmRNA), required for stable association of tmRNA with ribosomes. tmRNA and SmpB together mimic tRNA shape, replacing the anticodon stem-loop with SmpB. tmRNA is encoded by the ssrA gene; the 2 termini fold to resemble tRNA(Ala) and it encodes a 'tag peptide', a short internal open reading frame. During trans-translation Ala-aminoacylated tmRNA acts like a tRNA, entering the A-site of stalled ribosomes, displacing the stalled mRNA. The ribosome then switches to translate the ORF on the tmRNA; the nascent peptide is terminated with the 'tag peptide' encoded by the tmRNA and targeted for degradation. The ribosome is freed to recommence translation, which seems to be the essential function of trans-translation.</text>
</comment>
<keyword evidence="1 3" id="KW-0963">Cytoplasm</keyword>
<comment type="subcellular location">
    <subcellularLocation>
        <location evidence="3">Cytoplasm</location>
    </subcellularLocation>
    <text evidence="3">The tmRNA-SmpB complex associates with stalled 70S ribosomes.</text>
</comment>
<evidence type="ECO:0000313" key="5">
    <source>
        <dbReference type="Proteomes" id="UP000177088"/>
    </source>
</evidence>
<accession>A0A1F7U6D2</accession>
<evidence type="ECO:0000256" key="1">
    <source>
        <dbReference type="ARBA" id="ARBA00022490"/>
    </source>
</evidence>
<dbReference type="Gene3D" id="2.40.280.10">
    <property type="match status" value="1"/>
</dbReference>
<organism evidence="4 5">
    <name type="scientific">Candidatus Uhrbacteria bacterium RIFCSPHIGHO2_02_FULL_60_10</name>
    <dbReference type="NCBI Taxonomy" id="1802392"/>
    <lineage>
        <taxon>Bacteria</taxon>
        <taxon>Candidatus Uhriibacteriota</taxon>
    </lineage>
</organism>
<dbReference type="GO" id="GO:0070929">
    <property type="term" value="P:trans-translation"/>
    <property type="evidence" value="ECO:0007669"/>
    <property type="project" value="UniProtKB-UniRule"/>
</dbReference>
<dbReference type="InterPro" id="IPR000037">
    <property type="entry name" value="SsrA-bd_prot"/>
</dbReference>
<dbReference type="GO" id="GO:0005829">
    <property type="term" value="C:cytosol"/>
    <property type="evidence" value="ECO:0007669"/>
    <property type="project" value="TreeGrafter"/>
</dbReference>